<dbReference type="EMBL" id="UYSL01028854">
    <property type="protein sequence ID" value="VDL87723.1"/>
    <property type="molecule type" value="Genomic_DNA"/>
</dbReference>
<dbReference type="AlphaFoldDB" id="A0A0N4YZP4"/>
<sequence length="77" mass="8417">MEQLNFKGTLSRLYDVLELQSAGSNRGTLSGLYDVLELQSAGSNRFNDGEFCSNSSAKMVDISRGRSAIIHSILYAL</sequence>
<keyword evidence="2" id="KW-1185">Reference proteome</keyword>
<proteinExistence type="predicted"/>
<reference evidence="3" key="1">
    <citation type="submission" date="2017-02" db="UniProtKB">
        <authorList>
            <consortium name="WormBaseParasite"/>
        </authorList>
    </citation>
    <scope>IDENTIFICATION</scope>
</reference>
<reference evidence="1 2" key="2">
    <citation type="submission" date="2018-11" db="EMBL/GenBank/DDBJ databases">
        <authorList>
            <consortium name="Pathogen Informatics"/>
        </authorList>
    </citation>
    <scope>NUCLEOTIDE SEQUENCE [LARGE SCALE GENOMIC DNA]</scope>
</reference>
<gene>
    <name evidence="1" type="ORF">NBR_LOCUS22717</name>
</gene>
<accession>A0A0N4YZP4</accession>
<evidence type="ECO:0000313" key="1">
    <source>
        <dbReference type="EMBL" id="VDL87723.1"/>
    </source>
</evidence>
<evidence type="ECO:0000313" key="3">
    <source>
        <dbReference type="WBParaSite" id="NBR_0002271601-mRNA-1"/>
    </source>
</evidence>
<evidence type="ECO:0000313" key="2">
    <source>
        <dbReference type="Proteomes" id="UP000271162"/>
    </source>
</evidence>
<name>A0A0N4YZP4_NIPBR</name>
<organism evidence="3">
    <name type="scientific">Nippostrongylus brasiliensis</name>
    <name type="common">Rat hookworm</name>
    <dbReference type="NCBI Taxonomy" id="27835"/>
    <lineage>
        <taxon>Eukaryota</taxon>
        <taxon>Metazoa</taxon>
        <taxon>Ecdysozoa</taxon>
        <taxon>Nematoda</taxon>
        <taxon>Chromadorea</taxon>
        <taxon>Rhabditida</taxon>
        <taxon>Rhabditina</taxon>
        <taxon>Rhabditomorpha</taxon>
        <taxon>Strongyloidea</taxon>
        <taxon>Heligmosomidae</taxon>
        <taxon>Nippostrongylus</taxon>
    </lineage>
</organism>
<dbReference type="Proteomes" id="UP000271162">
    <property type="component" value="Unassembled WGS sequence"/>
</dbReference>
<protein>
    <submittedName>
        <fullName evidence="1 3">Uncharacterized protein</fullName>
    </submittedName>
</protein>
<dbReference type="WBParaSite" id="NBR_0002271601-mRNA-1">
    <property type="protein sequence ID" value="NBR_0002271601-mRNA-1"/>
    <property type="gene ID" value="NBR_0002271601"/>
</dbReference>